<evidence type="ECO:0000313" key="3">
    <source>
        <dbReference type="Proteomes" id="UP000286773"/>
    </source>
</evidence>
<accession>A0A430AY56</accession>
<comment type="caution">
    <text evidence="2">The sequence shown here is derived from an EMBL/GenBank/DDBJ whole genome shotgun (WGS) entry which is preliminary data.</text>
</comment>
<sequence>MKEAKLFASFFHQLYERDVIMTKKKMLAVLFSAALLLTAGGCARTEDDPPSGTSKTTDSSEKPAVDTAVFRGKITGEVTRDDENNVYYILVSDVETLQDPEELSDVFTNQEVKLNVPEEVLTPAFDSESYSSGNEIEFSLEPLFVTTNSIPPQIPGKSIISVKLLEN</sequence>
<name>A0A430AY56_9ENTE</name>
<evidence type="ECO:0000256" key="1">
    <source>
        <dbReference type="SAM" id="MobiDB-lite"/>
    </source>
</evidence>
<protein>
    <submittedName>
        <fullName evidence="2">Uncharacterized protein</fullName>
    </submittedName>
</protein>
<keyword evidence="3" id="KW-1185">Reference proteome</keyword>
<dbReference type="EMBL" id="NGKC01000004">
    <property type="protein sequence ID" value="RSU12978.1"/>
    <property type="molecule type" value="Genomic_DNA"/>
</dbReference>
<reference evidence="2 3" key="1">
    <citation type="submission" date="2017-05" db="EMBL/GenBank/DDBJ databases">
        <title>Vagococcus spp. assemblies.</title>
        <authorList>
            <person name="Gulvik C.A."/>
        </authorList>
    </citation>
    <scope>NUCLEOTIDE SEQUENCE [LARGE SCALE GENOMIC DNA]</scope>
    <source>
        <strain evidence="2 3">LMG 24798</strain>
    </source>
</reference>
<dbReference type="AlphaFoldDB" id="A0A430AY56"/>
<organism evidence="2 3">
    <name type="scientific">Vagococcus acidifermentans</name>
    <dbReference type="NCBI Taxonomy" id="564710"/>
    <lineage>
        <taxon>Bacteria</taxon>
        <taxon>Bacillati</taxon>
        <taxon>Bacillota</taxon>
        <taxon>Bacilli</taxon>
        <taxon>Lactobacillales</taxon>
        <taxon>Enterococcaceae</taxon>
        <taxon>Vagococcus</taxon>
    </lineage>
</organism>
<proteinExistence type="predicted"/>
<dbReference type="Proteomes" id="UP000286773">
    <property type="component" value="Unassembled WGS sequence"/>
</dbReference>
<gene>
    <name evidence="2" type="ORF">CBF27_05425</name>
</gene>
<feature type="region of interest" description="Disordered" evidence="1">
    <location>
        <begin position="43"/>
        <end position="64"/>
    </location>
</feature>
<evidence type="ECO:0000313" key="2">
    <source>
        <dbReference type="EMBL" id="RSU12978.1"/>
    </source>
</evidence>